<reference evidence="2 3" key="1">
    <citation type="submission" date="2016-12" db="EMBL/GenBank/DDBJ databases">
        <title>Study of bacterial adaptation to deep sea.</title>
        <authorList>
            <person name="Song J."/>
            <person name="Yoshizawa S."/>
            <person name="Kogure K."/>
        </authorList>
    </citation>
    <scope>NUCLEOTIDE SEQUENCE [LARGE SCALE GENOMIC DNA]</scope>
    <source>
        <strain evidence="2 3">SAORIC-165</strain>
    </source>
</reference>
<dbReference type="SUPFAM" id="SSF55486">
    <property type="entry name" value="Metalloproteases ('zincins'), catalytic domain"/>
    <property type="match status" value="1"/>
</dbReference>
<keyword evidence="3" id="KW-1185">Reference proteome</keyword>
<proteinExistence type="predicted"/>
<dbReference type="Proteomes" id="UP000239907">
    <property type="component" value="Unassembled WGS sequence"/>
</dbReference>
<dbReference type="GO" id="GO:0008237">
    <property type="term" value="F:metallopeptidase activity"/>
    <property type="evidence" value="ECO:0007669"/>
    <property type="project" value="InterPro"/>
</dbReference>
<evidence type="ECO:0000256" key="1">
    <source>
        <dbReference type="SAM" id="MobiDB-lite"/>
    </source>
</evidence>
<comment type="caution">
    <text evidence="2">The sequence shown here is derived from an EMBL/GenBank/DDBJ whole genome shotgun (WGS) entry which is preliminary data.</text>
</comment>
<sequence length="238" mass="27315">MCAFFATAEESQPKPVAEKEAAQKHRFDPVIKQMEGWTIHVDPKLLKGKHADEGARSLKMLANHLQRIVILVPKPQLEKLQKVGIWIEFDHPQINVEPGPYHPGAAWLIERGYDARLAKKVHVTRAASLLDRHHMLKHPAVILHELAHAYHDQFLGFDEPRIKAAYDKAMKAGLYDEVLLYTGKKVRAYAAADHKEYFAEGTEAYFYRNDFYPFVSAELKLHDPVLHDLLKEIWGPLE</sequence>
<organism evidence="2 3">
    <name type="scientific">Rubritalea profundi</name>
    <dbReference type="NCBI Taxonomy" id="1658618"/>
    <lineage>
        <taxon>Bacteria</taxon>
        <taxon>Pseudomonadati</taxon>
        <taxon>Verrucomicrobiota</taxon>
        <taxon>Verrucomicrobiia</taxon>
        <taxon>Verrucomicrobiales</taxon>
        <taxon>Rubritaleaceae</taxon>
        <taxon>Rubritalea</taxon>
    </lineage>
</organism>
<evidence type="ECO:0000313" key="2">
    <source>
        <dbReference type="EMBL" id="PQJ30277.1"/>
    </source>
</evidence>
<evidence type="ECO:0000313" key="3">
    <source>
        <dbReference type="Proteomes" id="UP000239907"/>
    </source>
</evidence>
<name>A0A2S7U6X0_9BACT</name>
<accession>A0A2S7U6X0</accession>
<protein>
    <submittedName>
        <fullName evidence="2">Metallopeptidase</fullName>
    </submittedName>
</protein>
<dbReference type="Gene3D" id="3.40.390.10">
    <property type="entry name" value="Collagenase (Catalytic Domain)"/>
    <property type="match status" value="1"/>
</dbReference>
<gene>
    <name evidence="2" type="ORF">BSZ32_06285</name>
</gene>
<dbReference type="AlphaFoldDB" id="A0A2S7U6X0"/>
<feature type="region of interest" description="Disordered" evidence="1">
    <location>
        <begin position="1"/>
        <end position="24"/>
    </location>
</feature>
<dbReference type="EMBL" id="MQWA01000001">
    <property type="protein sequence ID" value="PQJ30277.1"/>
    <property type="molecule type" value="Genomic_DNA"/>
</dbReference>
<dbReference type="InterPro" id="IPR024079">
    <property type="entry name" value="MetalloPept_cat_dom_sf"/>
</dbReference>